<dbReference type="EMBL" id="FMXQ01000006">
    <property type="protein sequence ID" value="SDB40628.1"/>
    <property type="molecule type" value="Genomic_DNA"/>
</dbReference>
<organism evidence="4 5">
    <name type="scientific">Bauldia litoralis</name>
    <dbReference type="NCBI Taxonomy" id="665467"/>
    <lineage>
        <taxon>Bacteria</taxon>
        <taxon>Pseudomonadati</taxon>
        <taxon>Pseudomonadota</taxon>
        <taxon>Alphaproteobacteria</taxon>
        <taxon>Hyphomicrobiales</taxon>
        <taxon>Kaistiaceae</taxon>
        <taxon>Bauldia</taxon>
    </lineage>
</organism>
<dbReference type="GO" id="GO:0016874">
    <property type="term" value="F:ligase activity"/>
    <property type="evidence" value="ECO:0007669"/>
    <property type="project" value="UniProtKB-KW"/>
</dbReference>
<gene>
    <name evidence="4" type="ORF">SAMN02982931_03069</name>
</gene>
<dbReference type="GO" id="GO:0070566">
    <property type="term" value="F:adenylyltransferase activity"/>
    <property type="evidence" value="ECO:0007669"/>
    <property type="project" value="TreeGrafter"/>
</dbReference>
<dbReference type="Gene3D" id="3.30.300.30">
    <property type="match status" value="1"/>
</dbReference>
<proteinExistence type="inferred from homology"/>
<keyword evidence="2 4" id="KW-0436">Ligase</keyword>
<dbReference type="STRING" id="665467.SAMN02982931_03069"/>
<dbReference type="InterPro" id="IPR045851">
    <property type="entry name" value="AMP-bd_C_sf"/>
</dbReference>
<dbReference type="InterPro" id="IPR042099">
    <property type="entry name" value="ANL_N_sf"/>
</dbReference>
<evidence type="ECO:0000313" key="5">
    <source>
        <dbReference type="Proteomes" id="UP000199071"/>
    </source>
</evidence>
<dbReference type="PANTHER" id="PTHR22754">
    <property type="entry name" value="DISCO-INTERACTING PROTEIN 2 DIP2 -RELATED"/>
    <property type="match status" value="1"/>
</dbReference>
<evidence type="ECO:0000256" key="2">
    <source>
        <dbReference type="ARBA" id="ARBA00022598"/>
    </source>
</evidence>
<evidence type="ECO:0000256" key="1">
    <source>
        <dbReference type="ARBA" id="ARBA00006432"/>
    </source>
</evidence>
<dbReference type="InterPro" id="IPR000873">
    <property type="entry name" value="AMP-dep_synth/lig_dom"/>
</dbReference>
<dbReference type="PROSITE" id="PS00455">
    <property type="entry name" value="AMP_BINDING"/>
    <property type="match status" value="1"/>
</dbReference>
<feature type="domain" description="AMP-dependent synthetase/ligase" evidence="3">
    <location>
        <begin position="21"/>
        <end position="403"/>
    </location>
</feature>
<comment type="similarity">
    <text evidence="1">Belongs to the ATP-dependent AMP-binding enzyme family.</text>
</comment>
<reference evidence="4 5" key="1">
    <citation type="submission" date="2016-10" db="EMBL/GenBank/DDBJ databases">
        <authorList>
            <person name="de Groot N.N."/>
        </authorList>
    </citation>
    <scope>NUCLEOTIDE SEQUENCE [LARGE SCALE GENOMIC DNA]</scope>
    <source>
        <strain evidence="4 5">ATCC 35022</strain>
    </source>
</reference>
<dbReference type="InterPro" id="IPR020845">
    <property type="entry name" value="AMP-binding_CS"/>
</dbReference>
<dbReference type="GO" id="GO:0006633">
    <property type="term" value="P:fatty acid biosynthetic process"/>
    <property type="evidence" value="ECO:0007669"/>
    <property type="project" value="TreeGrafter"/>
</dbReference>
<dbReference type="OrthoDB" id="9803968at2"/>
<dbReference type="Pfam" id="PF00501">
    <property type="entry name" value="AMP-binding"/>
    <property type="match status" value="1"/>
</dbReference>
<dbReference type="AlphaFoldDB" id="A0A1G6D693"/>
<accession>A0A1G6D693</accession>
<evidence type="ECO:0000259" key="3">
    <source>
        <dbReference type="Pfam" id="PF00501"/>
    </source>
</evidence>
<dbReference type="InterPro" id="IPR040097">
    <property type="entry name" value="FAAL/FAAC"/>
</dbReference>
<dbReference type="PANTHER" id="PTHR22754:SF32">
    <property type="entry name" value="DISCO-INTERACTING PROTEIN 2"/>
    <property type="match status" value="1"/>
</dbReference>
<evidence type="ECO:0000313" key="4">
    <source>
        <dbReference type="EMBL" id="SDB40628.1"/>
    </source>
</evidence>
<dbReference type="Gene3D" id="3.40.50.12780">
    <property type="entry name" value="N-terminal domain of ligase-like"/>
    <property type="match status" value="1"/>
</dbReference>
<name>A0A1G6D693_9HYPH</name>
<dbReference type="Proteomes" id="UP000199071">
    <property type="component" value="Unassembled WGS sequence"/>
</dbReference>
<sequence>MNAPPAAAVFDRSRTMAGAVERHAAERPDDTAFRFVARHAANTRELSWGALDAAARRVGAALLGKGLVGKPVAVICPDPRDFLIALCGCFYAGAVVVPVPAVATRRSAGRIGSILEAASPAAVLATAKVLEQPWIAELLEAGGIEGLPLTPEAGDRLEAIARPTDLDGPALIQFTSGSTGTPRGVGLSHANLASNCSAIVEAYGLSAATRGFSWLPLHHDMGLVGHVLTPLWIGCRSTIMDPLLFLQSPLRWLRRAGEEGATITSAPNFAYELCVKEAARGGDLTGIDLSSLTAMVCGGEAVWPETVDAFCRVFATVGLDRGAFAPSYGLAEATLLVSSGRRPSGPRVHADPVEGWDGAEAGGPVVSLGRPVSGVGVTIVDAGGNVCGDGVIGEIEISGESVGRPVGVGATVGGRVPTGDLGFIHDGEVYISGRRKEIIILRGQNVYPGDIENAALRADPAIRPGAVAAVAVRDGGTEAMILVFEADRGLGGDDFTAMSRRLNQGIAQATGHTPDGLVAVAVGVLPRTTSGKIRRHLVSDLYGKAELPILHETRRSSARDEAGPS</sequence>
<dbReference type="CDD" id="cd05931">
    <property type="entry name" value="FAAL"/>
    <property type="match status" value="1"/>
</dbReference>
<dbReference type="RefSeq" id="WP_090877495.1">
    <property type="nucleotide sequence ID" value="NZ_FMXQ01000006.1"/>
</dbReference>
<dbReference type="GO" id="GO:0005886">
    <property type="term" value="C:plasma membrane"/>
    <property type="evidence" value="ECO:0007669"/>
    <property type="project" value="TreeGrafter"/>
</dbReference>
<protein>
    <submittedName>
        <fullName evidence="4">Acyl-CoA synthetase (AMP-forming)/AMP-acid ligase II</fullName>
    </submittedName>
</protein>
<dbReference type="SUPFAM" id="SSF56801">
    <property type="entry name" value="Acetyl-CoA synthetase-like"/>
    <property type="match status" value="1"/>
</dbReference>
<keyword evidence="5" id="KW-1185">Reference proteome</keyword>